<proteinExistence type="predicted"/>
<reference evidence="2 3" key="1">
    <citation type="submission" date="2019-03" db="EMBL/GenBank/DDBJ databases">
        <title>Genomic Encyclopedia of Type Strains, Phase IV (KMG-IV): sequencing the most valuable type-strain genomes for metagenomic binning, comparative biology and taxonomic classification.</title>
        <authorList>
            <person name="Goeker M."/>
        </authorList>
    </citation>
    <scope>NUCLEOTIDE SEQUENCE [LARGE SCALE GENOMIC DNA]</scope>
    <source>
        <strain evidence="2 3">DSM 100059</strain>
    </source>
</reference>
<accession>A0A4R8DJ93</accession>
<feature type="compositionally biased region" description="Basic and acidic residues" evidence="1">
    <location>
        <begin position="223"/>
        <end position="239"/>
    </location>
</feature>
<name>A0A4R8DJ93_9BACT</name>
<dbReference type="AlphaFoldDB" id="A0A4R8DJ93"/>
<sequence length="261" mass="28471">MTKQFLWVTLAVGVSLTLQTKRGQAQETAPMIIKATQVFTPPDGGDDPNPPQETSIMVYIKGNHVKSESKSDVQHTIVLVDKDAKKTTQLYENQGRKYGYYSIDTPRTTPRQPRLDSAGNPRPRPSTNIDYIDTTMTIAGYKCKKALAKTSFAGRNIVTEIWYTEDLPIKEPIQTGGRGFGFGGFNQLKGFPMAFTTTVFNGATIQYKVTKVTVNADIKDSEFDVPKGYDVKPESERPRGQGFGGFRGGPGGGPGGPPPGD</sequence>
<dbReference type="RefSeq" id="WP_133999171.1">
    <property type="nucleotide sequence ID" value="NZ_SODV01000002.1"/>
</dbReference>
<evidence type="ECO:0000256" key="1">
    <source>
        <dbReference type="SAM" id="MobiDB-lite"/>
    </source>
</evidence>
<protein>
    <submittedName>
        <fullName evidence="2">GLPGLI family protein</fullName>
    </submittedName>
</protein>
<keyword evidence="3" id="KW-1185">Reference proteome</keyword>
<dbReference type="EMBL" id="SODV01000002">
    <property type="protein sequence ID" value="TDW97256.1"/>
    <property type="molecule type" value="Genomic_DNA"/>
</dbReference>
<feature type="compositionally biased region" description="Gly residues" evidence="1">
    <location>
        <begin position="241"/>
        <end position="254"/>
    </location>
</feature>
<dbReference type="Proteomes" id="UP000294498">
    <property type="component" value="Unassembled WGS sequence"/>
</dbReference>
<comment type="caution">
    <text evidence="2">The sequence shown here is derived from an EMBL/GenBank/DDBJ whole genome shotgun (WGS) entry which is preliminary data.</text>
</comment>
<evidence type="ECO:0000313" key="2">
    <source>
        <dbReference type="EMBL" id="TDW97256.1"/>
    </source>
</evidence>
<feature type="region of interest" description="Disordered" evidence="1">
    <location>
        <begin position="223"/>
        <end position="261"/>
    </location>
</feature>
<evidence type="ECO:0000313" key="3">
    <source>
        <dbReference type="Proteomes" id="UP000294498"/>
    </source>
</evidence>
<gene>
    <name evidence="2" type="ORF">EDB95_5103</name>
</gene>
<dbReference type="OrthoDB" id="646194at2"/>
<organism evidence="2 3">
    <name type="scientific">Dinghuibacter silviterrae</name>
    <dbReference type="NCBI Taxonomy" id="1539049"/>
    <lineage>
        <taxon>Bacteria</taxon>
        <taxon>Pseudomonadati</taxon>
        <taxon>Bacteroidota</taxon>
        <taxon>Chitinophagia</taxon>
        <taxon>Chitinophagales</taxon>
        <taxon>Chitinophagaceae</taxon>
        <taxon>Dinghuibacter</taxon>
    </lineage>
</organism>
<feature type="region of interest" description="Disordered" evidence="1">
    <location>
        <begin position="101"/>
        <end position="127"/>
    </location>
</feature>